<dbReference type="Pfam" id="PF01106">
    <property type="entry name" value="NifU"/>
    <property type="match status" value="1"/>
</dbReference>
<dbReference type="PANTHER" id="PTHR11178">
    <property type="entry name" value="IRON-SULFUR CLUSTER SCAFFOLD PROTEIN NFU-RELATED"/>
    <property type="match status" value="1"/>
</dbReference>
<evidence type="ECO:0000256" key="2">
    <source>
        <dbReference type="SAM" id="MobiDB-lite"/>
    </source>
</evidence>
<dbReference type="EMBL" id="OMOH01000003">
    <property type="protein sequence ID" value="SPF67845.1"/>
    <property type="molecule type" value="Genomic_DNA"/>
</dbReference>
<evidence type="ECO:0000256" key="1">
    <source>
        <dbReference type="ARBA" id="ARBA00049958"/>
    </source>
</evidence>
<dbReference type="AlphaFoldDB" id="A0A375HZQ8"/>
<dbReference type="Proteomes" id="UP000265962">
    <property type="component" value="Unassembled WGS sequence"/>
</dbReference>
<keyword evidence="5" id="KW-1185">Reference proteome</keyword>
<dbReference type="InterPro" id="IPR034904">
    <property type="entry name" value="FSCA_dom_sf"/>
</dbReference>
<reference evidence="5" key="1">
    <citation type="submission" date="2018-02" db="EMBL/GenBank/DDBJ databases">
        <authorList>
            <person name="Hornung B."/>
        </authorList>
    </citation>
    <scope>NUCLEOTIDE SEQUENCE [LARGE SCALE GENOMIC DNA]</scope>
</reference>
<gene>
    <name evidence="4" type="ORF">PROPJV5_0798</name>
</gene>
<accession>A0A375HZQ8</accession>
<dbReference type="GO" id="GO:0005506">
    <property type="term" value="F:iron ion binding"/>
    <property type="evidence" value="ECO:0007669"/>
    <property type="project" value="InterPro"/>
</dbReference>
<dbReference type="InterPro" id="IPR001075">
    <property type="entry name" value="NIF_FeS_clus_asmbl_NifU_C"/>
</dbReference>
<name>A0A375HZQ8_9ACTN</name>
<protein>
    <submittedName>
        <fullName evidence="4">NifU-like domain</fullName>
    </submittedName>
</protein>
<dbReference type="SUPFAM" id="SSF117916">
    <property type="entry name" value="Fe-S cluster assembly (FSCA) domain-like"/>
    <property type="match status" value="1"/>
</dbReference>
<feature type="region of interest" description="Disordered" evidence="2">
    <location>
        <begin position="1"/>
        <end position="34"/>
    </location>
</feature>
<evidence type="ECO:0000313" key="5">
    <source>
        <dbReference type="Proteomes" id="UP000265962"/>
    </source>
</evidence>
<organism evidence="4 5">
    <name type="scientific">Propionibacterium ruminifibrarum</name>
    <dbReference type="NCBI Taxonomy" id="1962131"/>
    <lineage>
        <taxon>Bacteria</taxon>
        <taxon>Bacillati</taxon>
        <taxon>Actinomycetota</taxon>
        <taxon>Actinomycetes</taxon>
        <taxon>Propionibacteriales</taxon>
        <taxon>Propionibacteriaceae</taxon>
        <taxon>Propionibacterium</taxon>
    </lineage>
</organism>
<dbReference type="OrthoDB" id="9798220at2"/>
<dbReference type="GO" id="GO:0051536">
    <property type="term" value="F:iron-sulfur cluster binding"/>
    <property type="evidence" value="ECO:0007669"/>
    <property type="project" value="InterPro"/>
</dbReference>
<dbReference type="RefSeq" id="WP_119715057.1">
    <property type="nucleotide sequence ID" value="NZ_OMOH01000003.1"/>
</dbReference>
<dbReference type="GO" id="GO:0016226">
    <property type="term" value="P:iron-sulfur cluster assembly"/>
    <property type="evidence" value="ECO:0007669"/>
    <property type="project" value="InterPro"/>
</dbReference>
<comment type="function">
    <text evidence="1">May be involved in the formation or repair of [Fe-S] clusters present in iron-sulfur proteins.</text>
</comment>
<proteinExistence type="predicted"/>
<sequence length="196" mass="20840">MRAIRDHLRRVSRPADARPGRRPPGAVTHPERTDDPAVLRWVVHGTELPFTGPLASAPGLDGLLGGDLEAVTVTPGAVLTTAAPGRSWRELGPRVRAALGTALGSVADWLPGPGARRLDADETLRWCARELIDGPVGRIATAHGGAIELVDAHDGVVRVRMHGACRGCPAAVVTMTQRLEAQLRRRVPDVRAVEQA</sequence>
<dbReference type="Gene3D" id="3.30.300.130">
    <property type="entry name" value="Fe-S cluster assembly (FSCA)"/>
    <property type="match status" value="1"/>
</dbReference>
<evidence type="ECO:0000313" key="4">
    <source>
        <dbReference type="EMBL" id="SPF67845.1"/>
    </source>
</evidence>
<feature type="domain" description="NIF system FeS cluster assembly NifU C-terminal" evidence="3">
    <location>
        <begin position="141"/>
        <end position="194"/>
    </location>
</feature>
<evidence type="ECO:0000259" key="3">
    <source>
        <dbReference type="Pfam" id="PF01106"/>
    </source>
</evidence>